<gene>
    <name evidence="1" type="ORF">DA792_21320</name>
</gene>
<accession>A0A2R4M8Q9</accession>
<geneLocation type="plasmid" evidence="2">
    <name>pcblh4d</name>
</geneLocation>
<evidence type="ECO:0000313" key="1">
    <source>
        <dbReference type="EMBL" id="AVW93583.1"/>
    </source>
</evidence>
<evidence type="ECO:0000313" key="2">
    <source>
        <dbReference type="Proteomes" id="UP000241447"/>
    </source>
</evidence>
<dbReference type="AlphaFoldDB" id="A0A2R4M8Q9"/>
<organism evidence="1 2">
    <name type="scientific">Celeribacter baekdonensis</name>
    <dbReference type="NCBI Taxonomy" id="875171"/>
    <lineage>
        <taxon>Bacteria</taxon>
        <taxon>Pseudomonadati</taxon>
        <taxon>Pseudomonadota</taxon>
        <taxon>Alphaproteobacteria</taxon>
        <taxon>Rhodobacterales</taxon>
        <taxon>Roseobacteraceae</taxon>
        <taxon>Celeribacter</taxon>
    </lineage>
</organism>
<dbReference type="Proteomes" id="UP000241447">
    <property type="component" value="Plasmid pCBLh4d"/>
</dbReference>
<reference evidence="1 2" key="1">
    <citation type="submission" date="2018-03" db="EMBL/GenBank/DDBJ databases">
        <title>The Complete Genome of Celeribacter baekdonensis strain LH4, a Thiosulfate-Oxidizing Alphaproteobacterium Isolated from Gulf of Mexico Continental Slope Sediments.</title>
        <authorList>
            <person name="Flood B.E."/>
            <person name="Bailey J.V."/>
            <person name="Leprich D."/>
        </authorList>
    </citation>
    <scope>NUCLEOTIDE SEQUENCE [LARGE SCALE GENOMIC DNA]</scope>
    <source>
        <strain evidence="1 2">LH4</strain>
        <plasmid evidence="2">Plasmid pcblh4d</plasmid>
    </source>
</reference>
<name>A0A2R4M8Q9_9RHOB</name>
<proteinExistence type="predicted"/>
<protein>
    <submittedName>
        <fullName evidence="1">Uncharacterized protein</fullName>
    </submittedName>
</protein>
<sequence length="76" mass="8267">MAGGLLLSSVRALVKRRYAKGNTAQAPPRFAIFGAFLPIHSAKMSRHAINRQLFVVAFGIDRLSSRKDAPLGFAQV</sequence>
<dbReference type="KEGG" id="cbak:DA792_21320"/>
<dbReference type="EMBL" id="CP028476">
    <property type="protein sequence ID" value="AVW93583.1"/>
    <property type="molecule type" value="Genomic_DNA"/>
</dbReference>
<keyword evidence="1" id="KW-0614">Plasmid</keyword>